<dbReference type="Pfam" id="PF03372">
    <property type="entry name" value="Exo_endo_phos"/>
    <property type="match status" value="1"/>
</dbReference>
<dbReference type="AlphaFoldDB" id="A0A6B2JX87"/>
<name>A0A6B2JX87_9RHOB</name>
<feature type="transmembrane region" description="Helical" evidence="1">
    <location>
        <begin position="12"/>
        <end position="32"/>
    </location>
</feature>
<keyword evidence="4" id="KW-1185">Reference proteome</keyword>
<dbReference type="EMBL" id="JAAGAB010000004">
    <property type="protein sequence ID" value="NDV02750.1"/>
    <property type="molecule type" value="Genomic_DNA"/>
</dbReference>
<dbReference type="GO" id="GO:0004527">
    <property type="term" value="F:exonuclease activity"/>
    <property type="evidence" value="ECO:0007669"/>
    <property type="project" value="UniProtKB-KW"/>
</dbReference>
<feature type="domain" description="Endonuclease/exonuclease/phosphatase" evidence="2">
    <location>
        <begin position="110"/>
        <end position="309"/>
    </location>
</feature>
<comment type="caution">
    <text evidence="3">The sequence shown here is derived from an EMBL/GenBank/DDBJ whole genome shotgun (WGS) entry which is preliminary data.</text>
</comment>
<dbReference type="InterPro" id="IPR036691">
    <property type="entry name" value="Endo/exonu/phosph_ase_sf"/>
</dbReference>
<keyword evidence="3" id="KW-0540">Nuclease</keyword>
<feature type="transmembrane region" description="Helical" evidence="1">
    <location>
        <begin position="77"/>
        <end position="95"/>
    </location>
</feature>
<dbReference type="Gene3D" id="3.60.10.10">
    <property type="entry name" value="Endonuclease/exonuclease/phosphatase"/>
    <property type="match status" value="1"/>
</dbReference>
<evidence type="ECO:0000313" key="3">
    <source>
        <dbReference type="EMBL" id="NDV02750.1"/>
    </source>
</evidence>
<dbReference type="Proteomes" id="UP000474757">
    <property type="component" value="Unassembled WGS sequence"/>
</dbReference>
<dbReference type="GO" id="GO:0004519">
    <property type="term" value="F:endonuclease activity"/>
    <property type="evidence" value="ECO:0007669"/>
    <property type="project" value="UniProtKB-KW"/>
</dbReference>
<keyword evidence="1" id="KW-1133">Transmembrane helix</keyword>
<keyword evidence="3" id="KW-0255">Endonuclease</keyword>
<sequence>MANSHKRRRWRIRAGMVLVALSALVTLVGLLAQLVPDAMPVFGRLARVADSLRLHLFLLAIPLALGAVALRPRRAGLSALLAALLGLGLLAGDYARRASPAGEERDLSILWFNVLGTNDIPLGQLARAIRADSPDLVVLTEALPAVGLHDQLSTRYPYSFGCEMRRDCSILILSKLPLDEAQIADLSSYHPNRRASFTVTHPAAEISVQVLHMIKPWLFRYTAQEEAVVDEVLERRPPDILMGDFNSAPWSRRMLALEREHDLRHARLPVATWPVPAGPLGIPIDHVLVGEGYAITSLEEWGEGLGSNHLGLIAGIDILPQD</sequence>
<keyword evidence="3" id="KW-0269">Exonuclease</keyword>
<keyword evidence="1" id="KW-0472">Membrane</keyword>
<evidence type="ECO:0000259" key="2">
    <source>
        <dbReference type="Pfam" id="PF03372"/>
    </source>
</evidence>
<organism evidence="3 4">
    <name type="scientific">Pseudoroseicyclus tamaricis</name>
    <dbReference type="NCBI Taxonomy" id="2705421"/>
    <lineage>
        <taxon>Bacteria</taxon>
        <taxon>Pseudomonadati</taxon>
        <taxon>Pseudomonadota</taxon>
        <taxon>Alphaproteobacteria</taxon>
        <taxon>Rhodobacterales</taxon>
        <taxon>Paracoccaceae</taxon>
        <taxon>Pseudoroseicyclus</taxon>
    </lineage>
</organism>
<keyword evidence="3" id="KW-0378">Hydrolase</keyword>
<protein>
    <submittedName>
        <fullName evidence="3">Endonuclease/exonuclease/phosphatase family protein</fullName>
    </submittedName>
</protein>
<gene>
    <name evidence="3" type="ORF">GZA08_17440</name>
</gene>
<feature type="transmembrane region" description="Helical" evidence="1">
    <location>
        <begin position="52"/>
        <end position="70"/>
    </location>
</feature>
<dbReference type="InterPro" id="IPR005135">
    <property type="entry name" value="Endo/exonuclease/phosphatase"/>
</dbReference>
<keyword evidence="1" id="KW-0812">Transmembrane</keyword>
<evidence type="ECO:0000313" key="4">
    <source>
        <dbReference type="Proteomes" id="UP000474757"/>
    </source>
</evidence>
<accession>A0A6B2JX87</accession>
<reference evidence="3 4" key="1">
    <citation type="submission" date="2020-02" db="EMBL/GenBank/DDBJ databases">
        <title>Pseudoroseicyclus tamarix, sp. nov., isolated from offshore sediment of a Tamarix chinensis forest.</title>
        <authorList>
            <person name="Gai Y."/>
        </authorList>
    </citation>
    <scope>NUCLEOTIDE SEQUENCE [LARGE SCALE GENOMIC DNA]</scope>
    <source>
        <strain evidence="3 4">CLL3-39</strain>
    </source>
</reference>
<dbReference type="RefSeq" id="WP_163895981.1">
    <property type="nucleotide sequence ID" value="NZ_JAAFYS010000004.1"/>
</dbReference>
<proteinExistence type="predicted"/>
<evidence type="ECO:0000256" key="1">
    <source>
        <dbReference type="SAM" id="Phobius"/>
    </source>
</evidence>
<dbReference type="SUPFAM" id="SSF56219">
    <property type="entry name" value="DNase I-like"/>
    <property type="match status" value="1"/>
</dbReference>